<reference evidence="1" key="1">
    <citation type="submission" date="2019-08" db="EMBL/GenBank/DDBJ databases">
        <authorList>
            <person name="Kucharzyk K."/>
            <person name="Murdoch R.W."/>
            <person name="Higgins S."/>
            <person name="Loffler F."/>
        </authorList>
    </citation>
    <scope>NUCLEOTIDE SEQUENCE</scope>
</reference>
<gene>
    <name evidence="1" type="ORF">SDC9_190449</name>
</gene>
<proteinExistence type="predicted"/>
<protein>
    <submittedName>
        <fullName evidence="1">Uncharacterized protein</fullName>
    </submittedName>
</protein>
<dbReference type="EMBL" id="VSSQ01100928">
    <property type="protein sequence ID" value="MPN42891.1"/>
    <property type="molecule type" value="Genomic_DNA"/>
</dbReference>
<organism evidence="1">
    <name type="scientific">bioreactor metagenome</name>
    <dbReference type="NCBI Taxonomy" id="1076179"/>
    <lineage>
        <taxon>unclassified sequences</taxon>
        <taxon>metagenomes</taxon>
        <taxon>ecological metagenomes</taxon>
    </lineage>
</organism>
<dbReference type="AlphaFoldDB" id="A0A645HV08"/>
<sequence>MPEDTKKAAVEYSQIILLCGAPLRNMLAGSYAKAEANGDICIYTPKEVNVRFIDARKGEIESIITKKYGFKARVRIVFKEEKKKPKPEASDDAEFESLLKLIDVDEIE</sequence>
<comment type="caution">
    <text evidence="1">The sequence shown here is derived from an EMBL/GenBank/DDBJ whole genome shotgun (WGS) entry which is preliminary data.</text>
</comment>
<evidence type="ECO:0000313" key="1">
    <source>
        <dbReference type="EMBL" id="MPN42891.1"/>
    </source>
</evidence>
<name>A0A645HV08_9ZZZZ</name>
<accession>A0A645HV08</accession>